<keyword evidence="6" id="KW-0808">Transferase</keyword>
<feature type="transmembrane region" description="Helical" evidence="22">
    <location>
        <begin position="339"/>
        <end position="360"/>
    </location>
</feature>
<keyword evidence="3" id="KW-1003">Cell membrane</keyword>
<dbReference type="InterPro" id="IPR001182">
    <property type="entry name" value="FtsW/RodA"/>
</dbReference>
<dbReference type="GO" id="GO:0008360">
    <property type="term" value="P:regulation of cell shape"/>
    <property type="evidence" value="ECO:0007669"/>
    <property type="project" value="UniProtKB-KW"/>
</dbReference>
<feature type="transmembrane region" description="Helical" evidence="22">
    <location>
        <begin position="273"/>
        <end position="293"/>
    </location>
</feature>
<evidence type="ECO:0000256" key="13">
    <source>
        <dbReference type="ARBA" id="ARBA00023316"/>
    </source>
</evidence>
<keyword evidence="8" id="KW-0133">Cell shape</keyword>
<feature type="transmembrane region" description="Helical" evidence="22">
    <location>
        <begin position="103"/>
        <end position="128"/>
    </location>
</feature>
<dbReference type="NCBIfam" id="TIGR02614">
    <property type="entry name" value="ftsW"/>
    <property type="match status" value="1"/>
</dbReference>
<evidence type="ECO:0000256" key="6">
    <source>
        <dbReference type="ARBA" id="ARBA00022679"/>
    </source>
</evidence>
<dbReference type="GO" id="GO:0009252">
    <property type="term" value="P:peptidoglycan biosynthetic process"/>
    <property type="evidence" value="ECO:0007669"/>
    <property type="project" value="UniProtKB-KW"/>
</dbReference>
<sequence length="370" mass="41042">MKGKKGPIDFVLFADILILLSIGISMVFSASMPEGEIYYGNPHYFLIRQSIWAVLGIIVMLFTSNIDYRFWRNKNILVFGFFTVVLMLIGVFFFPPVKGARRWLGFGFAKIQPSEIAKIFIVLFLANMIEKKGQDTMKSFFRGLFPGLVIMGIFVGLIIKEPNMSTSVIIATVSLILLFAGGAKIRHMLLLFLSGVVLAIIAIIREPYRMRRFTGFLNPWADKLESGYQAIQSLYALGAGGLFGRGLGLSKQKFYYIPEAQNDFIFAIIGEELGFIATFIIILCFSVLIWRGIRISIKCKDKYGSLVALGITSIIAVQSSVNFLVVSSFMPVTGVTLPLISYGGSSLLFTMAGLGILLNISRYITKDGVD</sequence>
<protein>
    <recommendedName>
        <fullName evidence="17">Probable peptidoglycan glycosyltransferase FtsW</fullName>
        <ecNumber evidence="19">2.4.99.28</ecNumber>
    </recommendedName>
    <alternativeName>
        <fullName evidence="18">Cell division protein FtsW</fullName>
    </alternativeName>
    <alternativeName>
        <fullName evidence="15">Cell wall polymerase</fullName>
    </alternativeName>
    <alternativeName>
        <fullName evidence="14">Peptidoglycan polymerase</fullName>
    </alternativeName>
</protein>
<dbReference type="EMBL" id="FQVG01000007">
    <property type="protein sequence ID" value="SHE54803.1"/>
    <property type="molecule type" value="Genomic_DNA"/>
</dbReference>
<keyword evidence="11 22" id="KW-0472">Membrane</keyword>
<evidence type="ECO:0000256" key="21">
    <source>
        <dbReference type="ARBA" id="ARBA00049966"/>
    </source>
</evidence>
<comment type="subcellular location">
    <subcellularLocation>
        <location evidence="1">Cell membrane</location>
        <topology evidence="1">Multi-pass membrane protein</topology>
    </subcellularLocation>
</comment>
<dbReference type="GO" id="GO:0005886">
    <property type="term" value="C:plasma membrane"/>
    <property type="evidence" value="ECO:0007669"/>
    <property type="project" value="UniProtKB-SubCell"/>
</dbReference>
<dbReference type="Pfam" id="PF01098">
    <property type="entry name" value="FTSW_RODA_SPOVE"/>
    <property type="match status" value="1"/>
</dbReference>
<evidence type="ECO:0000256" key="5">
    <source>
        <dbReference type="ARBA" id="ARBA00022676"/>
    </source>
</evidence>
<evidence type="ECO:0000256" key="19">
    <source>
        <dbReference type="ARBA" id="ARBA00044770"/>
    </source>
</evidence>
<accession>A0A1M4UE00</accession>
<feature type="transmembrane region" description="Helical" evidence="22">
    <location>
        <begin position="76"/>
        <end position="97"/>
    </location>
</feature>
<keyword evidence="10 22" id="KW-1133">Transmembrane helix</keyword>
<evidence type="ECO:0000256" key="20">
    <source>
        <dbReference type="ARBA" id="ARBA00049902"/>
    </source>
</evidence>
<dbReference type="EC" id="2.4.99.28" evidence="19"/>
<evidence type="ECO:0000256" key="12">
    <source>
        <dbReference type="ARBA" id="ARBA00023306"/>
    </source>
</evidence>
<evidence type="ECO:0000256" key="18">
    <source>
        <dbReference type="ARBA" id="ARBA00041418"/>
    </source>
</evidence>
<gene>
    <name evidence="23" type="ORF">SAMN02746091_00625</name>
</gene>
<evidence type="ECO:0000313" key="24">
    <source>
        <dbReference type="Proteomes" id="UP000184423"/>
    </source>
</evidence>
<keyword evidence="12" id="KW-0131">Cell cycle</keyword>
<dbReference type="GO" id="GO:0015648">
    <property type="term" value="F:lipid-linked peptidoglycan transporter activity"/>
    <property type="evidence" value="ECO:0007669"/>
    <property type="project" value="TreeGrafter"/>
</dbReference>
<evidence type="ECO:0000256" key="1">
    <source>
        <dbReference type="ARBA" id="ARBA00004651"/>
    </source>
</evidence>
<dbReference type="Proteomes" id="UP000184423">
    <property type="component" value="Unassembled WGS sequence"/>
</dbReference>
<evidence type="ECO:0000256" key="10">
    <source>
        <dbReference type="ARBA" id="ARBA00022989"/>
    </source>
</evidence>
<keyword evidence="13" id="KW-0961">Cell wall biogenesis/degradation</keyword>
<evidence type="ECO:0000256" key="14">
    <source>
        <dbReference type="ARBA" id="ARBA00032370"/>
    </source>
</evidence>
<evidence type="ECO:0000256" key="2">
    <source>
        <dbReference type="ARBA" id="ARBA00004752"/>
    </source>
</evidence>
<dbReference type="GO" id="GO:0051301">
    <property type="term" value="P:cell division"/>
    <property type="evidence" value="ECO:0007669"/>
    <property type="project" value="UniProtKB-KW"/>
</dbReference>
<evidence type="ECO:0000256" key="3">
    <source>
        <dbReference type="ARBA" id="ARBA00022475"/>
    </source>
</evidence>
<evidence type="ECO:0000256" key="8">
    <source>
        <dbReference type="ARBA" id="ARBA00022960"/>
    </source>
</evidence>
<feature type="transmembrane region" description="Helical" evidence="22">
    <location>
        <begin position="140"/>
        <end position="159"/>
    </location>
</feature>
<comment type="function">
    <text evidence="21">Peptidoglycan polymerase that is essential for cell division.</text>
</comment>
<dbReference type="RefSeq" id="WP_073247902.1">
    <property type="nucleotide sequence ID" value="NZ_FQVG01000007.1"/>
</dbReference>
<dbReference type="AlphaFoldDB" id="A0A1M4UE00"/>
<feature type="transmembrane region" description="Helical" evidence="22">
    <location>
        <begin position="12"/>
        <end position="32"/>
    </location>
</feature>
<evidence type="ECO:0000256" key="9">
    <source>
        <dbReference type="ARBA" id="ARBA00022984"/>
    </source>
</evidence>
<keyword evidence="5" id="KW-0328">Glycosyltransferase</keyword>
<dbReference type="PANTHER" id="PTHR30474:SF2">
    <property type="entry name" value="PEPTIDOGLYCAN GLYCOSYLTRANSFERASE FTSW-RELATED"/>
    <property type="match status" value="1"/>
</dbReference>
<dbReference type="InterPro" id="IPR013437">
    <property type="entry name" value="FtsW"/>
</dbReference>
<dbReference type="GO" id="GO:0032153">
    <property type="term" value="C:cell division site"/>
    <property type="evidence" value="ECO:0007669"/>
    <property type="project" value="TreeGrafter"/>
</dbReference>
<evidence type="ECO:0000256" key="22">
    <source>
        <dbReference type="SAM" id="Phobius"/>
    </source>
</evidence>
<dbReference type="GO" id="GO:0071555">
    <property type="term" value="P:cell wall organization"/>
    <property type="evidence" value="ECO:0007669"/>
    <property type="project" value="UniProtKB-KW"/>
</dbReference>
<comment type="catalytic activity">
    <reaction evidence="20">
        <text>[GlcNAc-(1-&gt;4)-Mur2Ac(oyl-L-Ala-gamma-D-Glu-L-Lys-D-Ala-D-Ala)](n)-di-trans,octa-cis-undecaprenyl diphosphate + beta-D-GlcNAc-(1-&gt;4)-Mur2Ac(oyl-L-Ala-gamma-D-Glu-L-Lys-D-Ala-D-Ala)-di-trans,octa-cis-undecaprenyl diphosphate = [GlcNAc-(1-&gt;4)-Mur2Ac(oyl-L-Ala-gamma-D-Glu-L-Lys-D-Ala-D-Ala)](n+1)-di-trans,octa-cis-undecaprenyl diphosphate + di-trans,octa-cis-undecaprenyl diphosphate + H(+)</text>
        <dbReference type="Rhea" id="RHEA:23708"/>
        <dbReference type="Rhea" id="RHEA-COMP:9602"/>
        <dbReference type="Rhea" id="RHEA-COMP:9603"/>
        <dbReference type="ChEBI" id="CHEBI:15378"/>
        <dbReference type="ChEBI" id="CHEBI:58405"/>
        <dbReference type="ChEBI" id="CHEBI:60033"/>
        <dbReference type="ChEBI" id="CHEBI:78435"/>
        <dbReference type="EC" id="2.4.99.28"/>
    </reaction>
</comment>
<feature type="transmembrane region" description="Helical" evidence="22">
    <location>
        <begin position="305"/>
        <end position="327"/>
    </location>
</feature>
<dbReference type="PANTHER" id="PTHR30474">
    <property type="entry name" value="CELL CYCLE PROTEIN"/>
    <property type="match status" value="1"/>
</dbReference>
<reference evidence="24" key="1">
    <citation type="submission" date="2016-11" db="EMBL/GenBank/DDBJ databases">
        <authorList>
            <person name="Varghese N."/>
            <person name="Submissions S."/>
        </authorList>
    </citation>
    <scope>NUCLEOTIDE SEQUENCE [LARGE SCALE GENOMIC DNA]</scope>
    <source>
        <strain evidence="24">DSM 10124</strain>
    </source>
</reference>
<name>A0A1M4UE00_9CLOT</name>
<keyword evidence="4 23" id="KW-0132">Cell division</keyword>
<evidence type="ECO:0000256" key="11">
    <source>
        <dbReference type="ARBA" id="ARBA00023136"/>
    </source>
</evidence>
<evidence type="ECO:0000256" key="17">
    <source>
        <dbReference type="ARBA" id="ARBA00041185"/>
    </source>
</evidence>
<keyword evidence="9" id="KW-0573">Peptidoglycan synthesis</keyword>
<organism evidence="23 24">
    <name type="scientific">Caloramator proteoclasticus DSM 10124</name>
    <dbReference type="NCBI Taxonomy" id="1121262"/>
    <lineage>
        <taxon>Bacteria</taxon>
        <taxon>Bacillati</taxon>
        <taxon>Bacillota</taxon>
        <taxon>Clostridia</taxon>
        <taxon>Eubacteriales</taxon>
        <taxon>Clostridiaceae</taxon>
        <taxon>Caloramator</taxon>
    </lineage>
</organism>
<evidence type="ECO:0000256" key="4">
    <source>
        <dbReference type="ARBA" id="ARBA00022618"/>
    </source>
</evidence>
<feature type="transmembrane region" description="Helical" evidence="22">
    <location>
        <begin position="165"/>
        <end position="182"/>
    </location>
</feature>
<evidence type="ECO:0000313" key="23">
    <source>
        <dbReference type="EMBL" id="SHE54803.1"/>
    </source>
</evidence>
<evidence type="ECO:0000256" key="7">
    <source>
        <dbReference type="ARBA" id="ARBA00022692"/>
    </source>
</evidence>
<evidence type="ECO:0000256" key="15">
    <source>
        <dbReference type="ARBA" id="ARBA00033270"/>
    </source>
</evidence>
<comment type="similarity">
    <text evidence="16">Belongs to the SEDS family. FtsW subfamily.</text>
</comment>
<dbReference type="GO" id="GO:0008955">
    <property type="term" value="F:peptidoglycan glycosyltransferase activity"/>
    <property type="evidence" value="ECO:0007669"/>
    <property type="project" value="UniProtKB-EC"/>
</dbReference>
<keyword evidence="24" id="KW-1185">Reference proteome</keyword>
<evidence type="ECO:0000256" key="16">
    <source>
        <dbReference type="ARBA" id="ARBA00038053"/>
    </source>
</evidence>
<proteinExistence type="inferred from homology"/>
<keyword evidence="7 22" id="KW-0812">Transmembrane</keyword>
<feature type="transmembrane region" description="Helical" evidence="22">
    <location>
        <begin position="189"/>
        <end position="208"/>
    </location>
</feature>
<comment type="pathway">
    <text evidence="2">Cell wall biogenesis; peptidoglycan biosynthesis.</text>
</comment>
<feature type="transmembrane region" description="Helical" evidence="22">
    <location>
        <begin position="44"/>
        <end position="64"/>
    </location>
</feature>